<dbReference type="AlphaFoldDB" id="A0A438N1J6"/>
<feature type="compositionally biased region" description="Low complexity" evidence="1">
    <location>
        <begin position="161"/>
        <end position="175"/>
    </location>
</feature>
<sequence length="1079" mass="110683">MDRFKSLVSSDKDEPLRTGGSRLSARMTGQGSHFPQGNIAPGTSQASNSGVVSGTDARQALDQSFNSPTTGDNNGSAALGQTSTYSSFSLRKGDPVGSVVDHNSQDPTTYKMPEHSFGGASSGVPPGSAGTAASLAFSQHGDPSTSNIPGAYPKDDPSIDPTQQTTSFTPSSSTTAALPTGDAQKHDQSEGQKQSMPTAHDQTTLSTQEDTSVSSETPALPPSQTSGALGKIMGAVGLGGAATAAGVAAARSTDAEVRAASSAAVDQPTTTTGTDSYTAPTRTGPPLAEHRKESIPTTAYPAGTESPAPVTAPVRGTRDAIDAQNDSNSSRGTTLAAVGLGASAGASGAATLGARGNRTSSPVTGEASETAIFETTSPTHGLSSGEKSGDATSYIIGSHDEVQNRPLEASGSDVQRQPPAPVAGATYQNSSIGQGEFHDSSALPGTALSTSGLTSQPASTVQEGTSEWGPDPRTISDEPEDRKSSGHGKAAVAGIAGAGAGAAGLAALQQGRGSGADQQSGTWPSSQEYAQRDQPITSPGSATSKSHQVNNATGGATASDEAGASTRDEGQARRNAALVGVAGAGAGAGVYTAHKYNQRGTVQESATVTTDNALKGSSPEAATVGSLPPQDTPAAGKFSSAGSNQPRVNDGGSTIKDSTTTTATGTAVSGTRTSQTQDYGQQSQGTDDPAPKSKSETAPAVMKDPKKSKLEKEAPVNDQTKKVDPIDDDHDAGHSGRKTAAAAAGAGGGAYAANASSDQQAEEEAAARRKQDLEEQEAARQKQYEKDQKTAEKLAAKEAKQHEKDAKKAEKQHQKELEKEEKKHQKEGGLDQKDATGYDKAGETERQVADDRRGKEAALVGVGGAAAGTAAAHGTHEDDPTYDDQHGNRLQKSQPREKKPNILKRIFKSRKNKDTGEEEQYSTDEEDNGAGATQAERRTAGDVTHSSNMEETPSQDHSYEAASGGVQKPSYNPLHKDAPSSAQRGDGDVGAGSTGPFTTIQDSEHSRGLGTSSGGPGNDNEMKTTEYDGQDPRRSHDEGAGGHSTEHGDEHRKESLGHRILEQLKPLPTAQQRREIGEA</sequence>
<feature type="compositionally biased region" description="Polar residues" evidence="1">
    <location>
        <begin position="447"/>
        <end position="465"/>
    </location>
</feature>
<feature type="compositionally biased region" description="Basic and acidic residues" evidence="1">
    <location>
        <begin position="765"/>
        <end position="856"/>
    </location>
</feature>
<comment type="caution">
    <text evidence="2">The sequence shown here is derived from an EMBL/GenBank/DDBJ whole genome shotgun (WGS) entry which is preliminary data.</text>
</comment>
<proteinExistence type="predicted"/>
<feature type="compositionally biased region" description="Polar residues" evidence="1">
    <location>
        <begin position="944"/>
        <end position="956"/>
    </location>
</feature>
<feature type="compositionally biased region" description="Basic and acidic residues" evidence="1">
    <location>
        <begin position="474"/>
        <end position="484"/>
    </location>
</feature>
<evidence type="ECO:0000313" key="3">
    <source>
        <dbReference type="Proteomes" id="UP000288859"/>
    </source>
</evidence>
<evidence type="ECO:0000313" key="2">
    <source>
        <dbReference type="EMBL" id="RVX69562.1"/>
    </source>
</evidence>
<feature type="compositionally biased region" description="Basic residues" evidence="1">
    <location>
        <begin position="901"/>
        <end position="911"/>
    </location>
</feature>
<feature type="compositionally biased region" description="Polar residues" evidence="1">
    <location>
        <begin position="61"/>
        <end position="89"/>
    </location>
</feature>
<feature type="compositionally biased region" description="Polar residues" evidence="1">
    <location>
        <begin position="267"/>
        <end position="281"/>
    </location>
</feature>
<organism evidence="2 3">
    <name type="scientific">Exophiala mesophila</name>
    <name type="common">Black yeast-like fungus</name>
    <dbReference type="NCBI Taxonomy" id="212818"/>
    <lineage>
        <taxon>Eukaryota</taxon>
        <taxon>Fungi</taxon>
        <taxon>Dikarya</taxon>
        <taxon>Ascomycota</taxon>
        <taxon>Pezizomycotina</taxon>
        <taxon>Eurotiomycetes</taxon>
        <taxon>Chaetothyriomycetidae</taxon>
        <taxon>Chaetothyriales</taxon>
        <taxon>Herpotrichiellaceae</taxon>
        <taxon>Exophiala</taxon>
    </lineage>
</organism>
<feature type="region of interest" description="Disordered" evidence="1">
    <location>
        <begin position="259"/>
        <end position="292"/>
    </location>
</feature>
<feature type="region of interest" description="Disordered" evidence="1">
    <location>
        <begin position="1"/>
        <end position="226"/>
    </location>
</feature>
<reference evidence="2 3" key="1">
    <citation type="submission" date="2017-03" db="EMBL/GenBank/DDBJ databases">
        <title>Genomes of endolithic fungi from Antarctica.</title>
        <authorList>
            <person name="Coleine C."/>
            <person name="Masonjones S."/>
            <person name="Stajich J.E."/>
        </authorList>
    </citation>
    <scope>NUCLEOTIDE SEQUENCE [LARGE SCALE GENOMIC DNA]</scope>
    <source>
        <strain evidence="2 3">CCFEE 6314</strain>
    </source>
</reference>
<feature type="compositionally biased region" description="Polar residues" evidence="1">
    <location>
        <begin position="191"/>
        <end position="226"/>
    </location>
</feature>
<dbReference type="OrthoDB" id="4159553at2759"/>
<feature type="region of interest" description="Disordered" evidence="1">
    <location>
        <begin position="509"/>
        <end position="572"/>
    </location>
</feature>
<gene>
    <name evidence="2" type="ORF">B0A52_06626</name>
</gene>
<feature type="compositionally biased region" description="Basic and acidic residues" evidence="1">
    <location>
        <begin position="1"/>
        <end position="16"/>
    </location>
</feature>
<feature type="compositionally biased region" description="Polar residues" evidence="1">
    <location>
        <begin position="517"/>
        <end position="556"/>
    </location>
</feature>
<dbReference type="EMBL" id="NAJM01000028">
    <property type="protein sequence ID" value="RVX69562.1"/>
    <property type="molecule type" value="Genomic_DNA"/>
</dbReference>
<feature type="compositionally biased region" description="Basic and acidic residues" evidence="1">
    <location>
        <begin position="703"/>
        <end position="725"/>
    </location>
</feature>
<protein>
    <submittedName>
        <fullName evidence="2">Uncharacterized protein</fullName>
    </submittedName>
</protein>
<evidence type="ECO:0000256" key="1">
    <source>
        <dbReference type="SAM" id="MobiDB-lite"/>
    </source>
</evidence>
<feature type="region of interest" description="Disordered" evidence="1">
    <location>
        <begin position="596"/>
        <end position="1079"/>
    </location>
</feature>
<feature type="compositionally biased region" description="Polar residues" evidence="1">
    <location>
        <begin position="373"/>
        <end position="386"/>
    </location>
</feature>
<name>A0A438N1J6_EXOME</name>
<feature type="compositionally biased region" description="Basic and acidic residues" evidence="1">
    <location>
        <begin position="1020"/>
        <end position="1062"/>
    </location>
</feature>
<feature type="compositionally biased region" description="Low complexity" evidence="1">
    <location>
        <begin position="116"/>
        <end position="134"/>
    </location>
</feature>
<feature type="compositionally biased region" description="Polar residues" evidence="1">
    <location>
        <begin position="598"/>
        <end position="612"/>
    </location>
</feature>
<feature type="compositionally biased region" description="Low complexity" evidence="1">
    <location>
        <begin position="651"/>
        <end position="674"/>
    </location>
</feature>
<feature type="region of interest" description="Disordered" evidence="1">
    <location>
        <begin position="347"/>
        <end position="491"/>
    </location>
</feature>
<dbReference type="Proteomes" id="UP000288859">
    <property type="component" value="Unassembled WGS sequence"/>
</dbReference>
<feature type="compositionally biased region" description="Low complexity" evidence="1">
    <location>
        <begin position="347"/>
        <end position="356"/>
    </location>
</feature>
<dbReference type="VEuPathDB" id="FungiDB:PV10_03658"/>
<feature type="compositionally biased region" description="Polar residues" evidence="1">
    <location>
        <begin position="675"/>
        <end position="686"/>
    </location>
</feature>
<feature type="compositionally biased region" description="Acidic residues" evidence="1">
    <location>
        <begin position="916"/>
        <end position="928"/>
    </location>
</feature>
<accession>A0A438N1J6</accession>
<feature type="compositionally biased region" description="Basic and acidic residues" evidence="1">
    <location>
        <begin position="874"/>
        <end position="887"/>
    </location>
</feature>
<feature type="compositionally biased region" description="Polar residues" evidence="1">
    <location>
        <begin position="27"/>
        <end position="52"/>
    </location>
</feature>